<sequence length="457" mass="49807">MQLTPGNLTALLQALSLTQVAFKPEPTSTVLDVEKGSQAGIVSLVANLSHESTAQLDAASFHPGDSVTLDTVGDNGNVYAQGNQCNVQTYNAPTVDFQTFPPFDQAKASVYRYRRQQSVNLGSWFVHEEWMVPSIFSCAAQPQVSEIDIANGWGGLDGARSILEQNWDTFINQTDFQYLASIGINTVRLPLGYWTLGPDFVQGTPYENVSDVYINSWSRVIRTINLAGQAGIGVLVDLHGAPGSQNGQQHSGISDGQVNLFNNPYYVNLTMEVLSFLMGQLGYASNVVGIEILNEPEDDPTLPAFYDRAISTMRNISSIAPSFPLYIHDAFNLDQYSAYVANRTDFVVVDHHSYFVFTPQDDAESASDHTADIDGGIQASLASASQQARGNLVIDEFSCALTDQSLQNESNPVQARQDFCTAQVDVYANTSAGWSFWGELTFEVTCGRTRANVSAVI</sequence>
<organism evidence="1 2">
    <name type="scientific">Phlebia brevispora</name>
    <dbReference type="NCBI Taxonomy" id="194682"/>
    <lineage>
        <taxon>Eukaryota</taxon>
        <taxon>Fungi</taxon>
        <taxon>Dikarya</taxon>
        <taxon>Basidiomycota</taxon>
        <taxon>Agaricomycotina</taxon>
        <taxon>Agaricomycetes</taxon>
        <taxon>Polyporales</taxon>
        <taxon>Meruliaceae</taxon>
        <taxon>Phlebia</taxon>
    </lineage>
</organism>
<dbReference type="EMBL" id="JANHOG010002832">
    <property type="protein sequence ID" value="KAJ3519539.1"/>
    <property type="molecule type" value="Genomic_DNA"/>
</dbReference>
<dbReference type="Proteomes" id="UP001148662">
    <property type="component" value="Unassembled WGS sequence"/>
</dbReference>
<evidence type="ECO:0000313" key="2">
    <source>
        <dbReference type="Proteomes" id="UP001148662"/>
    </source>
</evidence>
<protein>
    <submittedName>
        <fullName evidence="1">Uncharacterized protein</fullName>
    </submittedName>
</protein>
<gene>
    <name evidence="1" type="ORF">NM688_g9287</name>
</gene>
<accession>A0ACC1RHD4</accession>
<name>A0ACC1RHD4_9APHY</name>
<keyword evidence="2" id="KW-1185">Reference proteome</keyword>
<comment type="caution">
    <text evidence="1">The sequence shown here is derived from an EMBL/GenBank/DDBJ whole genome shotgun (WGS) entry which is preliminary data.</text>
</comment>
<evidence type="ECO:0000313" key="1">
    <source>
        <dbReference type="EMBL" id="KAJ3519539.1"/>
    </source>
</evidence>
<reference evidence="1" key="1">
    <citation type="submission" date="2022-07" db="EMBL/GenBank/DDBJ databases">
        <title>Genome Sequence of Phlebia brevispora.</title>
        <authorList>
            <person name="Buettner E."/>
        </authorList>
    </citation>
    <scope>NUCLEOTIDE SEQUENCE</scope>
    <source>
        <strain evidence="1">MPL23</strain>
    </source>
</reference>
<proteinExistence type="predicted"/>